<dbReference type="OrthoDB" id="1714018at2759"/>
<dbReference type="Proteomes" id="UP000515151">
    <property type="component" value="Chromosome 3"/>
</dbReference>
<dbReference type="InterPro" id="IPR052370">
    <property type="entry name" value="Meta-cleavage_hydrolase"/>
</dbReference>
<proteinExistence type="predicted"/>
<name>A0A6P8D4Y5_PUNGR</name>
<protein>
    <submittedName>
        <fullName evidence="2">Uncharacterized protein LOC116201495 isoform X1</fullName>
    </submittedName>
</protein>
<dbReference type="GeneID" id="116201495"/>
<dbReference type="PANTHER" id="PTHR43139">
    <property type="entry name" value="SI:DKEY-122A22.2"/>
    <property type="match status" value="1"/>
</dbReference>
<dbReference type="RefSeq" id="XP_031388606.1">
    <property type="nucleotide sequence ID" value="XM_031532746.1"/>
</dbReference>
<evidence type="ECO:0000313" key="1">
    <source>
        <dbReference type="Proteomes" id="UP000515151"/>
    </source>
</evidence>
<evidence type="ECO:0000313" key="2">
    <source>
        <dbReference type="RefSeq" id="XP_031388606.1"/>
    </source>
</evidence>
<keyword evidence="1" id="KW-1185">Reference proteome</keyword>
<sequence length="110" mass="12138">MRVVEAHSVRRMSVVGLSYGGFIGYSIAAQYPAAVESLVICCSAVCMEEKDLKDGVFRISDLEEAAEILVPQTPDRLRELMGFTLYQGQPLRLIPSCILNDFIHVSDSIS</sequence>
<accession>A0A6P8D4Y5</accession>
<dbReference type="InterPro" id="IPR029058">
    <property type="entry name" value="AB_hydrolase_fold"/>
</dbReference>
<dbReference type="Gene3D" id="3.40.50.1820">
    <property type="entry name" value="alpha/beta hydrolase"/>
    <property type="match status" value="1"/>
</dbReference>
<dbReference type="AlphaFoldDB" id="A0A6P8D4Y5"/>
<dbReference type="PANTHER" id="PTHR43139:SF59">
    <property type="entry name" value="ALPHA_BETA-HYDROLASES SUPERFAMILY PROTEIN"/>
    <property type="match status" value="1"/>
</dbReference>
<reference evidence="2" key="2">
    <citation type="submission" date="2025-08" db="UniProtKB">
        <authorList>
            <consortium name="RefSeq"/>
        </authorList>
    </citation>
    <scope>IDENTIFICATION</scope>
    <source>
        <tissue evidence="2">Leaf</tissue>
    </source>
</reference>
<gene>
    <name evidence="2" type="primary">LOC116201495</name>
</gene>
<dbReference type="SUPFAM" id="SSF53474">
    <property type="entry name" value="alpha/beta-Hydrolases"/>
    <property type="match status" value="1"/>
</dbReference>
<organism evidence="1 2">
    <name type="scientific">Punica granatum</name>
    <name type="common">Pomegranate</name>
    <dbReference type="NCBI Taxonomy" id="22663"/>
    <lineage>
        <taxon>Eukaryota</taxon>
        <taxon>Viridiplantae</taxon>
        <taxon>Streptophyta</taxon>
        <taxon>Embryophyta</taxon>
        <taxon>Tracheophyta</taxon>
        <taxon>Spermatophyta</taxon>
        <taxon>Magnoliopsida</taxon>
        <taxon>eudicotyledons</taxon>
        <taxon>Gunneridae</taxon>
        <taxon>Pentapetalae</taxon>
        <taxon>rosids</taxon>
        <taxon>malvids</taxon>
        <taxon>Myrtales</taxon>
        <taxon>Lythraceae</taxon>
        <taxon>Punica</taxon>
    </lineage>
</organism>
<reference evidence="1" key="1">
    <citation type="journal article" date="2020" name="Plant Biotechnol. J.">
        <title>The pomegranate (Punica granatum L.) draft genome dissects genetic divergence between soft- and hard-seeded cultivars.</title>
        <authorList>
            <person name="Luo X."/>
            <person name="Li H."/>
            <person name="Wu Z."/>
            <person name="Yao W."/>
            <person name="Zhao P."/>
            <person name="Cao D."/>
            <person name="Yu H."/>
            <person name="Li K."/>
            <person name="Poudel K."/>
            <person name="Zhao D."/>
            <person name="Zhang F."/>
            <person name="Xia X."/>
            <person name="Chen L."/>
            <person name="Wang Q."/>
            <person name="Jing D."/>
            <person name="Cao S."/>
        </authorList>
    </citation>
    <scope>NUCLEOTIDE SEQUENCE [LARGE SCALE GENOMIC DNA]</scope>
    <source>
        <strain evidence="1">cv. Tunisia</strain>
    </source>
</reference>